<dbReference type="GO" id="GO:0045820">
    <property type="term" value="P:negative regulation of glycolytic process"/>
    <property type="evidence" value="ECO:0007669"/>
    <property type="project" value="TreeGrafter"/>
</dbReference>
<keyword evidence="1" id="KW-0378">Hydrolase</keyword>
<dbReference type="PATRIC" id="fig|1423755.3.peg.185"/>
<evidence type="ECO:0000256" key="1">
    <source>
        <dbReference type="ARBA" id="ARBA00022801"/>
    </source>
</evidence>
<dbReference type="InterPro" id="IPR051695">
    <property type="entry name" value="Phosphoglycerate_Mutase"/>
</dbReference>
<feature type="binding site" evidence="3">
    <location>
        <begin position="3"/>
        <end position="10"/>
    </location>
    <ligand>
        <name>substrate</name>
    </ligand>
</feature>
<protein>
    <submittedName>
        <fullName evidence="4">Phosphoglycerate mutase</fullName>
    </submittedName>
</protein>
<dbReference type="eggNOG" id="COG0406">
    <property type="taxonomic scope" value="Bacteria"/>
</dbReference>
<dbReference type="GO" id="GO:0005829">
    <property type="term" value="C:cytosol"/>
    <property type="evidence" value="ECO:0007669"/>
    <property type="project" value="TreeGrafter"/>
</dbReference>
<keyword evidence="5" id="KW-1185">Reference proteome</keyword>
<reference evidence="4 5" key="1">
    <citation type="journal article" date="2015" name="Genome Announc.">
        <title>Expanding the biotechnology potential of lactobacilli through comparative genomics of 213 strains and associated genera.</title>
        <authorList>
            <person name="Sun Z."/>
            <person name="Harris H.M."/>
            <person name="McCann A."/>
            <person name="Guo C."/>
            <person name="Argimon S."/>
            <person name="Zhang W."/>
            <person name="Yang X."/>
            <person name="Jeffery I.B."/>
            <person name="Cooney J.C."/>
            <person name="Kagawa T.F."/>
            <person name="Liu W."/>
            <person name="Song Y."/>
            <person name="Salvetti E."/>
            <person name="Wrobel A."/>
            <person name="Rasinkangas P."/>
            <person name="Parkhill J."/>
            <person name="Rea M.C."/>
            <person name="O'Sullivan O."/>
            <person name="Ritari J."/>
            <person name="Douillard F.P."/>
            <person name="Paul Ross R."/>
            <person name="Yang R."/>
            <person name="Briner A.E."/>
            <person name="Felis G.E."/>
            <person name="de Vos W.M."/>
            <person name="Barrangou R."/>
            <person name="Klaenhammer T.R."/>
            <person name="Caufield P.W."/>
            <person name="Cui Y."/>
            <person name="Zhang H."/>
            <person name="O'Toole P.W."/>
        </authorList>
    </citation>
    <scope>NUCLEOTIDE SEQUENCE [LARGE SCALE GENOMIC DNA]</scope>
    <source>
        <strain evidence="4 5">DSM 18933</strain>
    </source>
</reference>
<dbReference type="CDD" id="cd07067">
    <property type="entry name" value="HP_PGM_like"/>
    <property type="match status" value="1"/>
</dbReference>
<dbReference type="Proteomes" id="UP000051054">
    <property type="component" value="Unassembled WGS sequence"/>
</dbReference>
<dbReference type="InterPro" id="IPR013078">
    <property type="entry name" value="His_Pase_superF_clade-1"/>
</dbReference>
<dbReference type="SMART" id="SM00855">
    <property type="entry name" value="PGAM"/>
    <property type="match status" value="1"/>
</dbReference>
<dbReference type="GO" id="GO:0004331">
    <property type="term" value="F:fructose-2,6-bisphosphate 2-phosphatase activity"/>
    <property type="evidence" value="ECO:0007669"/>
    <property type="project" value="TreeGrafter"/>
</dbReference>
<dbReference type="Gene3D" id="3.40.50.1240">
    <property type="entry name" value="Phosphoglycerate mutase-like"/>
    <property type="match status" value="1"/>
</dbReference>
<dbReference type="InterPro" id="IPR029033">
    <property type="entry name" value="His_PPase_superfam"/>
</dbReference>
<feature type="binding site" evidence="3">
    <location>
        <position position="53"/>
    </location>
    <ligand>
        <name>substrate</name>
    </ligand>
</feature>
<dbReference type="AlphaFoldDB" id="A0A0R1WNY7"/>
<proteinExistence type="predicted"/>
<sequence length="216" mass="24802">MVRHGQTFLNKYNRLQGWADSPLTPKGIEDAHSAGRRLSHINFDYAMHSDTTRAMNTCRYILEENVASNNLNPTEIRNFREQSFGYFEGNDASQVWTILGAKHGFRSYNEILENFGLGATRDMMNEADPFNDAETDEQYWHRINVGFDYLRNHIEDGKNVLLVSHSITIRSIVDRFAPELGANVLGPRNGAVTKLIIDDDTVKVEYYNHHTDDVEY</sequence>
<gene>
    <name evidence="4" type="ORF">FC40_GL000172</name>
</gene>
<dbReference type="InterPro" id="IPR001345">
    <property type="entry name" value="PG/BPGM_mutase_AS"/>
</dbReference>
<dbReference type="GO" id="GO:0043456">
    <property type="term" value="P:regulation of pentose-phosphate shunt"/>
    <property type="evidence" value="ECO:0007669"/>
    <property type="project" value="TreeGrafter"/>
</dbReference>
<evidence type="ECO:0000256" key="2">
    <source>
        <dbReference type="PIRSR" id="PIRSR613078-1"/>
    </source>
</evidence>
<dbReference type="STRING" id="1423755.FC40_GL000172"/>
<dbReference type="EMBL" id="AZGD01000052">
    <property type="protein sequence ID" value="KRM19361.1"/>
    <property type="molecule type" value="Genomic_DNA"/>
</dbReference>
<name>A0A0R1WNY7_9LACO</name>
<evidence type="ECO:0000256" key="3">
    <source>
        <dbReference type="PIRSR" id="PIRSR613078-2"/>
    </source>
</evidence>
<evidence type="ECO:0000313" key="4">
    <source>
        <dbReference type="EMBL" id="KRM19361.1"/>
    </source>
</evidence>
<dbReference type="Pfam" id="PF00300">
    <property type="entry name" value="His_Phos_1"/>
    <property type="match status" value="1"/>
</dbReference>
<organism evidence="4 5">
    <name type="scientific">Ligilactobacillus hayakitensis DSM 18933 = JCM 14209</name>
    <dbReference type="NCBI Taxonomy" id="1423755"/>
    <lineage>
        <taxon>Bacteria</taxon>
        <taxon>Bacillati</taxon>
        <taxon>Bacillota</taxon>
        <taxon>Bacilli</taxon>
        <taxon>Lactobacillales</taxon>
        <taxon>Lactobacillaceae</taxon>
        <taxon>Ligilactobacillus</taxon>
    </lineage>
</organism>
<dbReference type="PANTHER" id="PTHR46517:SF1">
    <property type="entry name" value="FRUCTOSE-2,6-BISPHOSPHATASE TIGAR"/>
    <property type="match status" value="1"/>
</dbReference>
<dbReference type="SUPFAM" id="SSF53254">
    <property type="entry name" value="Phosphoglycerate mutase-like"/>
    <property type="match status" value="1"/>
</dbReference>
<accession>A0A0R1WNY7</accession>
<dbReference type="PROSITE" id="PS00175">
    <property type="entry name" value="PG_MUTASE"/>
    <property type="match status" value="1"/>
</dbReference>
<evidence type="ECO:0000313" key="5">
    <source>
        <dbReference type="Proteomes" id="UP000051054"/>
    </source>
</evidence>
<feature type="active site" description="Proton donor/acceptor" evidence="2">
    <location>
        <position position="81"/>
    </location>
</feature>
<feature type="active site" description="Tele-phosphohistidine intermediate" evidence="2">
    <location>
        <position position="4"/>
    </location>
</feature>
<comment type="caution">
    <text evidence="4">The sequence shown here is derived from an EMBL/GenBank/DDBJ whole genome shotgun (WGS) entry which is preliminary data.</text>
</comment>
<dbReference type="PANTHER" id="PTHR46517">
    <property type="entry name" value="FRUCTOSE-2,6-BISPHOSPHATASE TIGAR"/>
    <property type="match status" value="1"/>
</dbReference>